<dbReference type="NCBIfam" id="TIGR02532">
    <property type="entry name" value="IV_pilin_GFxxxE"/>
    <property type="match status" value="1"/>
</dbReference>
<dbReference type="EMBL" id="JANKHG010000014">
    <property type="protein sequence ID" value="MCR2745828.1"/>
    <property type="molecule type" value="Genomic_DNA"/>
</dbReference>
<evidence type="ECO:0000313" key="2">
    <source>
        <dbReference type="EMBL" id="MCR2745828.1"/>
    </source>
</evidence>
<keyword evidence="1" id="KW-1133">Transmembrane helix</keyword>
<dbReference type="RefSeq" id="WP_257511059.1">
    <property type="nucleotide sequence ID" value="NZ_JANKHG010000014.1"/>
</dbReference>
<keyword evidence="1" id="KW-0472">Membrane</keyword>
<protein>
    <submittedName>
        <fullName evidence="2">Prepilin-type N-terminal cleavage/methylation domain-containing protein</fullName>
    </submittedName>
</protein>
<gene>
    <name evidence="2" type="ORF">NSP04_04125</name>
</gene>
<proteinExistence type="predicted"/>
<organism evidence="2 3">
    <name type="scientific">Limnobacter parvus</name>
    <dbReference type="NCBI Taxonomy" id="2939690"/>
    <lineage>
        <taxon>Bacteria</taxon>
        <taxon>Pseudomonadati</taxon>
        <taxon>Pseudomonadota</taxon>
        <taxon>Betaproteobacteria</taxon>
        <taxon>Burkholderiales</taxon>
        <taxon>Burkholderiaceae</taxon>
        <taxon>Limnobacter</taxon>
    </lineage>
</organism>
<keyword evidence="1" id="KW-0812">Transmembrane</keyword>
<dbReference type="PROSITE" id="PS00409">
    <property type="entry name" value="PROKAR_NTER_METHYL"/>
    <property type="match status" value="1"/>
</dbReference>
<dbReference type="InterPro" id="IPR012902">
    <property type="entry name" value="N_methyl_site"/>
</dbReference>
<dbReference type="Pfam" id="PF07963">
    <property type="entry name" value="N_methyl"/>
    <property type="match status" value="1"/>
</dbReference>
<accession>A0ABT1XEX0</accession>
<feature type="transmembrane region" description="Helical" evidence="1">
    <location>
        <begin position="7"/>
        <end position="30"/>
    </location>
</feature>
<dbReference type="Proteomes" id="UP001165267">
    <property type="component" value="Unassembled WGS sequence"/>
</dbReference>
<name>A0ABT1XEX0_9BURK</name>
<keyword evidence="3" id="KW-1185">Reference proteome</keyword>
<evidence type="ECO:0000313" key="3">
    <source>
        <dbReference type="Proteomes" id="UP001165267"/>
    </source>
</evidence>
<dbReference type="Gene3D" id="3.30.700.10">
    <property type="entry name" value="Glycoprotein, Type 4 Pilin"/>
    <property type="match status" value="1"/>
</dbReference>
<dbReference type="InterPro" id="IPR045584">
    <property type="entry name" value="Pilin-like"/>
</dbReference>
<comment type="caution">
    <text evidence="2">The sequence shown here is derived from an EMBL/GenBank/DDBJ whole genome shotgun (WGS) entry which is preliminary data.</text>
</comment>
<evidence type="ECO:0000256" key="1">
    <source>
        <dbReference type="SAM" id="Phobius"/>
    </source>
</evidence>
<dbReference type="SUPFAM" id="SSF54523">
    <property type="entry name" value="Pili subunits"/>
    <property type="match status" value="1"/>
</dbReference>
<sequence>MRAARGFTLLELAITIAIVGILATLSFAGYESSVERSNFRSMQEFGVELALKQQMHRQRYGRYAQNIANSGNTDANRLVMPSVSDYAVSISSADFRGFRAQVQVNQGDRIRLPTDCKVLVVVSDMGNQRFASTSASGQNTSAKCIPHG</sequence>
<reference evidence="2" key="1">
    <citation type="submission" date="2022-07" db="EMBL/GenBank/DDBJ databases">
        <authorList>
            <person name="Xamxidin M."/>
        </authorList>
    </citation>
    <scope>NUCLEOTIDE SEQUENCE</scope>
    <source>
        <strain evidence="2">YS8-69</strain>
    </source>
</reference>